<dbReference type="PANTHER" id="PTHR47481:SF28">
    <property type="entry name" value="RETROTRANSPOSON COPIA-LIKE N-TERMINAL DOMAIN-CONTAINING PROTEIN"/>
    <property type="match status" value="1"/>
</dbReference>
<evidence type="ECO:0008006" key="3">
    <source>
        <dbReference type="Google" id="ProtNLM"/>
    </source>
</evidence>
<keyword evidence="2" id="KW-1185">Reference proteome</keyword>
<dbReference type="EnsemblPlants" id="Solyc11g021010.1.1">
    <property type="protein sequence ID" value="Solyc11g021010.1.1.1"/>
    <property type="gene ID" value="Solyc11g021010.1"/>
</dbReference>
<organism evidence="1">
    <name type="scientific">Solanum lycopersicum</name>
    <name type="common">Tomato</name>
    <name type="synonym">Lycopersicon esculentum</name>
    <dbReference type="NCBI Taxonomy" id="4081"/>
    <lineage>
        <taxon>Eukaryota</taxon>
        <taxon>Viridiplantae</taxon>
        <taxon>Streptophyta</taxon>
        <taxon>Embryophyta</taxon>
        <taxon>Tracheophyta</taxon>
        <taxon>Spermatophyta</taxon>
        <taxon>Magnoliopsida</taxon>
        <taxon>eudicotyledons</taxon>
        <taxon>Gunneridae</taxon>
        <taxon>Pentapetalae</taxon>
        <taxon>asterids</taxon>
        <taxon>lamiids</taxon>
        <taxon>Solanales</taxon>
        <taxon>Solanaceae</taxon>
        <taxon>Solanoideae</taxon>
        <taxon>Solaneae</taxon>
        <taxon>Solanum</taxon>
        <taxon>Solanum subgen. Lycopersicon</taxon>
    </lineage>
</organism>
<evidence type="ECO:0000313" key="1">
    <source>
        <dbReference type="EnsemblPlants" id="Solyc11g021010.1.1.1"/>
    </source>
</evidence>
<evidence type="ECO:0000313" key="2">
    <source>
        <dbReference type="Proteomes" id="UP000004994"/>
    </source>
</evidence>
<proteinExistence type="predicted"/>
<dbReference type="PANTHER" id="PTHR47481">
    <property type="match status" value="1"/>
</dbReference>
<dbReference type="PaxDb" id="4081-Solyc11g021010.1.1"/>
<dbReference type="Gramene" id="Solyc11g021010.1.1">
    <property type="protein sequence ID" value="Solyc11g021010.1.1.1"/>
    <property type="gene ID" value="Solyc11g021010.1"/>
</dbReference>
<accession>A0A3Q7ITZ3</accession>
<dbReference type="AlphaFoldDB" id="A0A3Q7ITZ3"/>
<dbReference type="Proteomes" id="UP000004994">
    <property type="component" value="Chromosome 11"/>
</dbReference>
<dbReference type="InParanoid" id="A0A3Q7ITZ3"/>
<reference evidence="1" key="2">
    <citation type="submission" date="2019-01" db="UniProtKB">
        <authorList>
            <consortium name="EnsemblPlants"/>
        </authorList>
    </citation>
    <scope>IDENTIFICATION</scope>
    <source>
        <strain evidence="1">cv. Heinz 1706</strain>
    </source>
</reference>
<reference evidence="1" key="1">
    <citation type="journal article" date="2012" name="Nature">
        <title>The tomato genome sequence provides insights into fleshy fruit evolution.</title>
        <authorList>
            <consortium name="Tomato Genome Consortium"/>
        </authorList>
    </citation>
    <scope>NUCLEOTIDE SEQUENCE [LARGE SCALE GENOMIC DNA]</scope>
    <source>
        <strain evidence="1">cv. Heinz 1706</strain>
    </source>
</reference>
<protein>
    <recommendedName>
        <fullName evidence="3">Retrotransposon Copia-like N-terminal domain-containing protein</fullName>
    </recommendedName>
</protein>
<name>A0A3Q7ITZ3_SOLLC</name>
<sequence>MDNSNQSIAAVVQPQSSSSTHLSITDSNSQTISLPGLPIKLDRENYYLWQSTVYSAFEAFDLEGHLDGTNAPSATILVTTQDTSASTTNPTFTAWKKRDKILLLWLKTTMSHFIIPYIMHIRTTREAWSYISNLINLNPELASCNFATNSKPPLRVLQPLWTMLTRNELYPIV</sequence>